<accession>A0ABS8SK43</accession>
<name>A0ABS8SK43_DATST</name>
<organism evidence="2 3">
    <name type="scientific">Datura stramonium</name>
    <name type="common">Jimsonweed</name>
    <name type="synonym">Common thornapple</name>
    <dbReference type="NCBI Taxonomy" id="4076"/>
    <lineage>
        <taxon>Eukaryota</taxon>
        <taxon>Viridiplantae</taxon>
        <taxon>Streptophyta</taxon>
        <taxon>Embryophyta</taxon>
        <taxon>Tracheophyta</taxon>
        <taxon>Spermatophyta</taxon>
        <taxon>Magnoliopsida</taxon>
        <taxon>eudicotyledons</taxon>
        <taxon>Gunneridae</taxon>
        <taxon>Pentapetalae</taxon>
        <taxon>asterids</taxon>
        <taxon>lamiids</taxon>
        <taxon>Solanales</taxon>
        <taxon>Solanaceae</taxon>
        <taxon>Solanoideae</taxon>
        <taxon>Datureae</taxon>
        <taxon>Datura</taxon>
    </lineage>
</organism>
<dbReference type="EMBL" id="JACEIK010000565">
    <property type="protein sequence ID" value="MCD7459165.1"/>
    <property type="molecule type" value="Genomic_DNA"/>
</dbReference>
<feature type="region of interest" description="Disordered" evidence="1">
    <location>
        <begin position="22"/>
        <end position="82"/>
    </location>
</feature>
<evidence type="ECO:0000313" key="2">
    <source>
        <dbReference type="EMBL" id="MCD7459165.1"/>
    </source>
</evidence>
<feature type="compositionally biased region" description="Basic and acidic residues" evidence="1">
    <location>
        <begin position="34"/>
        <end position="53"/>
    </location>
</feature>
<keyword evidence="3" id="KW-1185">Reference proteome</keyword>
<dbReference type="Proteomes" id="UP000823775">
    <property type="component" value="Unassembled WGS sequence"/>
</dbReference>
<evidence type="ECO:0000313" key="3">
    <source>
        <dbReference type="Proteomes" id="UP000823775"/>
    </source>
</evidence>
<proteinExistence type="predicted"/>
<evidence type="ECO:0000256" key="1">
    <source>
        <dbReference type="SAM" id="MobiDB-lite"/>
    </source>
</evidence>
<feature type="compositionally biased region" description="Low complexity" evidence="1">
    <location>
        <begin position="120"/>
        <end position="135"/>
    </location>
</feature>
<reference evidence="2 3" key="1">
    <citation type="journal article" date="2021" name="BMC Genomics">
        <title>Datura genome reveals duplications of psychoactive alkaloid biosynthetic genes and high mutation rate following tissue culture.</title>
        <authorList>
            <person name="Rajewski A."/>
            <person name="Carter-House D."/>
            <person name="Stajich J."/>
            <person name="Litt A."/>
        </authorList>
    </citation>
    <scope>NUCLEOTIDE SEQUENCE [LARGE SCALE GENOMIC DNA]</scope>
    <source>
        <strain evidence="2">AR-01</strain>
    </source>
</reference>
<protein>
    <submittedName>
        <fullName evidence="2">Uncharacterized protein</fullName>
    </submittedName>
</protein>
<gene>
    <name evidence="2" type="ORF">HAX54_040234</name>
</gene>
<feature type="region of interest" description="Disordered" evidence="1">
    <location>
        <begin position="96"/>
        <end position="175"/>
    </location>
</feature>
<feature type="compositionally biased region" description="Basic and acidic residues" evidence="1">
    <location>
        <begin position="96"/>
        <end position="117"/>
    </location>
</feature>
<comment type="caution">
    <text evidence="2">The sequence shown here is derived from an EMBL/GenBank/DDBJ whole genome shotgun (WGS) entry which is preliminary data.</text>
</comment>
<sequence>MSLTNEYKKNSDVIVECEMTKEEEQLRNVQNQQGEKHDEDKDEEHQETDKMADEQNTNARDVKEIEDEESTSLPSGIKNLEPINLNIDLNWNRQTHEQNNEVREDTNNVKNKERIDDSSINGDNNTTNKITGKNNSFPEKSIGEEKADADQNDNENQKKAARRLRYQRYQQQEEV</sequence>